<sequence>MIFSRYYLIPPLPQGLEGLAELGLDLRWSWSHATDALWQRIDPELWELTRNPWLILQSVSSARLETLARDSAFTDQVQKHLAEHRAALDEPSWYSENHSATPLTSAYFSMEFGLSEALPIYSGGLGILAGDYLKTASDLGVPLVGIGLLYQQGYFRQVIDAGGAQTEFYPYNDPSQLPILPVRDSEGEWLKVKVDLPGRKVHIRVWEAKVGRVKLYLLDSNDPANSPADQCITAELYGGGPELRLQQEMVLGIGGWHLLRLLGINIDVCHLNEGHAALAVLERVRSCMEDTGQPFEVALTATRAGNLFTTHTPVEAGFDRFPQSMARQYLGAYADQLGIGLEGLLALGRMDPKNEQEPFNMAYLAIRGSGRVNAVSRLHGRVSRRIFQPLFPRWPEPEVPITHVTNGVHVPSWDSAAADALWHETCGKRRWMGSIDTIEDLLKDISDQTLWAFRNEGCGQLVHYARERLIRQIEARGGAESDLLAAEKYLDPNALTMGFARRFAAYKRPNLLLHYPDRLASLLLSSERPVQLIIAGKAHPQDATGKALVRAWTDFIRRPEIRSHVVFLADYDMVLAERLVQGVDLWINTPRRPWEASGTSGMKVLVNGGLNLSELDGWWAEAYRPEVGWAIGDGSEHGDDPAWDAREAEQLYWLLEQEVLPAFYDRGPDGIPGAWVQRMRFSMAELTPRFSANRMVREYLESLYLPAAQTYRDRTADGAKKAQLIYQKVKELKAGWPKLDFGELEIVKDREDLIFKVPVFLKGLNHEDILVQLYAEPKEGEAPDIYPMIRERGETDSSARIFYSARIPAKRPAVEYTPRIIPALDGALVPIEADLIFWYR</sequence>
<reference evidence="6" key="1">
    <citation type="submission" date="2018-01" db="EMBL/GenBank/DDBJ databases">
        <authorList>
            <person name="Regsiter A."/>
            <person name="William W."/>
        </authorList>
    </citation>
    <scope>NUCLEOTIDE SEQUENCE</scope>
    <source>
        <strain evidence="6">TRIP AH-1</strain>
    </source>
</reference>
<dbReference type="InterPro" id="IPR024517">
    <property type="entry name" value="Glycogen_phosphorylase_DUF3417"/>
</dbReference>
<dbReference type="GO" id="GO:0005975">
    <property type="term" value="P:carbohydrate metabolic process"/>
    <property type="evidence" value="ECO:0007669"/>
    <property type="project" value="InterPro"/>
</dbReference>
<dbReference type="NCBIfam" id="TIGR02094">
    <property type="entry name" value="more_P_ylases"/>
    <property type="match status" value="1"/>
</dbReference>
<dbReference type="PANTHER" id="PTHR42655:SF1">
    <property type="entry name" value="GLYCOGEN PHOSPHORYLASE"/>
    <property type="match status" value="1"/>
</dbReference>
<dbReference type="SUPFAM" id="SSF53756">
    <property type="entry name" value="UDP-Glycosyltransferase/glycogen phosphorylase"/>
    <property type="match status" value="1"/>
</dbReference>
<feature type="modified residue" description="N6-(pyridoxal phosphate)lysine" evidence="4">
    <location>
        <position position="603"/>
    </location>
</feature>
<protein>
    <submittedName>
        <fullName evidence="6">Glycogen phosphorylase</fullName>
        <ecNumber evidence="6">2.4.1.1</ecNumber>
    </submittedName>
</protein>
<dbReference type="PIRSF" id="PIRSF000460">
    <property type="entry name" value="Pprylas_GlgP"/>
    <property type="match status" value="1"/>
</dbReference>
<dbReference type="GO" id="GO:0030170">
    <property type="term" value="F:pyridoxal phosphate binding"/>
    <property type="evidence" value="ECO:0007669"/>
    <property type="project" value="InterPro"/>
</dbReference>
<gene>
    <name evidence="6" type="primary">glgP</name>
    <name evidence="6" type="ORF">PITCH_A920011</name>
</gene>
<keyword evidence="6" id="KW-0328">Glycosyltransferase</keyword>
<keyword evidence="4" id="KW-0663">Pyridoxal phosphate</keyword>
<evidence type="ECO:0000256" key="3">
    <source>
        <dbReference type="ARBA" id="ARBA00022533"/>
    </source>
</evidence>
<dbReference type="InterPro" id="IPR052182">
    <property type="entry name" value="Glycogen/Maltodextrin_Phosph"/>
</dbReference>
<comment type="catalytic activity">
    <reaction evidence="1">
        <text>[(1-&gt;4)-alpha-D-glucosyl](n) + phosphate = [(1-&gt;4)-alpha-D-glucosyl](n-1) + alpha-D-glucose 1-phosphate</text>
        <dbReference type="Rhea" id="RHEA:41732"/>
        <dbReference type="Rhea" id="RHEA-COMP:9584"/>
        <dbReference type="Rhea" id="RHEA-COMP:9586"/>
        <dbReference type="ChEBI" id="CHEBI:15444"/>
        <dbReference type="ChEBI" id="CHEBI:43474"/>
        <dbReference type="ChEBI" id="CHEBI:58601"/>
        <dbReference type="EC" id="2.4.1.1"/>
    </reaction>
</comment>
<evidence type="ECO:0000259" key="5">
    <source>
        <dbReference type="Pfam" id="PF11897"/>
    </source>
</evidence>
<accession>A0A445N3X1</accession>
<dbReference type="Gene3D" id="3.40.50.2000">
    <property type="entry name" value="Glycogen Phosphorylase B"/>
    <property type="match status" value="3"/>
</dbReference>
<comment type="similarity">
    <text evidence="2">Belongs to the glycogen phosphorylase family.</text>
</comment>
<organism evidence="6">
    <name type="scientific">uncultured Desulfobacterium sp</name>
    <dbReference type="NCBI Taxonomy" id="201089"/>
    <lineage>
        <taxon>Bacteria</taxon>
        <taxon>Pseudomonadati</taxon>
        <taxon>Thermodesulfobacteriota</taxon>
        <taxon>Desulfobacteria</taxon>
        <taxon>Desulfobacterales</taxon>
        <taxon>Desulfobacteriaceae</taxon>
        <taxon>Desulfobacterium</taxon>
        <taxon>environmental samples</taxon>
    </lineage>
</organism>
<feature type="domain" description="DUF3417" evidence="5">
    <location>
        <begin position="12"/>
        <end position="118"/>
    </location>
</feature>
<dbReference type="PANTHER" id="PTHR42655">
    <property type="entry name" value="GLYCOGEN PHOSPHORYLASE"/>
    <property type="match status" value="1"/>
</dbReference>
<evidence type="ECO:0000256" key="1">
    <source>
        <dbReference type="ARBA" id="ARBA00001275"/>
    </source>
</evidence>
<dbReference type="InterPro" id="IPR011834">
    <property type="entry name" value="Agluc_phsphrylas"/>
</dbReference>
<keyword evidence="6" id="KW-0808">Transferase</keyword>
<dbReference type="AlphaFoldDB" id="A0A445N3X1"/>
<evidence type="ECO:0000256" key="2">
    <source>
        <dbReference type="ARBA" id="ARBA00006047"/>
    </source>
</evidence>
<name>A0A445N3X1_9BACT</name>
<proteinExistence type="inferred from homology"/>
<dbReference type="EMBL" id="OJIN01000239">
    <property type="protein sequence ID" value="SPD76383.1"/>
    <property type="molecule type" value="Genomic_DNA"/>
</dbReference>
<evidence type="ECO:0000313" key="6">
    <source>
        <dbReference type="EMBL" id="SPD76383.1"/>
    </source>
</evidence>
<dbReference type="InterPro" id="IPR000811">
    <property type="entry name" value="Glyco_trans_35"/>
</dbReference>
<keyword evidence="3" id="KW-0021">Allosteric enzyme</keyword>
<dbReference type="Pfam" id="PF00343">
    <property type="entry name" value="Phosphorylase"/>
    <property type="match status" value="1"/>
</dbReference>
<dbReference type="Pfam" id="PF11897">
    <property type="entry name" value="DUF3417"/>
    <property type="match status" value="1"/>
</dbReference>
<dbReference type="GO" id="GO:0008184">
    <property type="term" value="F:glycogen phosphorylase activity"/>
    <property type="evidence" value="ECO:0007669"/>
    <property type="project" value="InterPro"/>
</dbReference>
<evidence type="ECO:0000256" key="4">
    <source>
        <dbReference type="PIRSR" id="PIRSR000460-1"/>
    </source>
</evidence>
<dbReference type="EC" id="2.4.1.1" evidence="6"/>